<dbReference type="GO" id="GO:0006310">
    <property type="term" value="P:DNA recombination"/>
    <property type="evidence" value="ECO:0007669"/>
    <property type="project" value="InterPro"/>
</dbReference>
<reference evidence="4" key="1">
    <citation type="submission" date="2017-02" db="UniProtKB">
        <authorList>
            <consortium name="WormBaseParasite"/>
        </authorList>
    </citation>
    <scope>IDENTIFICATION</scope>
</reference>
<accession>A0A0M3KDP4</accession>
<dbReference type="GO" id="GO:0006281">
    <property type="term" value="P:DNA repair"/>
    <property type="evidence" value="ECO:0007669"/>
    <property type="project" value="InterPro"/>
</dbReference>
<dbReference type="Proteomes" id="UP000267096">
    <property type="component" value="Unassembled WGS sequence"/>
</dbReference>
<sequence length="121" mass="14235">MDTEEDEIDECSLAISKEFKFSLLCEYLQCIKNVPKQAKTSRRRIFTSLLEKWSSYNRSQSQTTESTSNNYTASFYPALRLIINAYDNRKFNMKSVIFPSNKPQSPYTSNISWNQDLTDWF</sequence>
<evidence type="ECO:0000256" key="1">
    <source>
        <dbReference type="ARBA" id="ARBA00022598"/>
    </source>
</evidence>
<gene>
    <name evidence="2" type="ORF">ASIM_LOCUS18492</name>
</gene>
<dbReference type="GO" id="GO:0003910">
    <property type="term" value="F:DNA ligase (ATP) activity"/>
    <property type="evidence" value="ECO:0007669"/>
    <property type="project" value="InterPro"/>
</dbReference>
<dbReference type="AlphaFoldDB" id="A0A0M3KDP4"/>
<evidence type="ECO:0000313" key="4">
    <source>
        <dbReference type="WBParaSite" id="ASIM_0001909701-mRNA-1"/>
    </source>
</evidence>
<dbReference type="InterPro" id="IPR036599">
    <property type="entry name" value="DNA_ligase_N_sf"/>
</dbReference>
<dbReference type="WBParaSite" id="ASIM_0001909701-mRNA-1">
    <property type="protein sequence ID" value="ASIM_0001909701-mRNA-1"/>
    <property type="gene ID" value="ASIM_0001909701"/>
</dbReference>
<name>A0A0M3KDP4_ANISI</name>
<keyword evidence="1" id="KW-0436">Ligase</keyword>
<organism evidence="4">
    <name type="scientific">Anisakis simplex</name>
    <name type="common">Herring worm</name>
    <dbReference type="NCBI Taxonomy" id="6269"/>
    <lineage>
        <taxon>Eukaryota</taxon>
        <taxon>Metazoa</taxon>
        <taxon>Ecdysozoa</taxon>
        <taxon>Nematoda</taxon>
        <taxon>Chromadorea</taxon>
        <taxon>Rhabditida</taxon>
        <taxon>Spirurina</taxon>
        <taxon>Ascaridomorpha</taxon>
        <taxon>Ascaridoidea</taxon>
        <taxon>Anisakidae</taxon>
        <taxon>Anisakis</taxon>
        <taxon>Anisakis simplex complex</taxon>
    </lineage>
</organism>
<evidence type="ECO:0000313" key="2">
    <source>
        <dbReference type="EMBL" id="VDK65006.1"/>
    </source>
</evidence>
<dbReference type="EMBL" id="UYRR01035591">
    <property type="protein sequence ID" value="VDK65006.1"/>
    <property type="molecule type" value="Genomic_DNA"/>
</dbReference>
<keyword evidence="3" id="KW-1185">Reference proteome</keyword>
<dbReference type="GO" id="GO:0003677">
    <property type="term" value="F:DNA binding"/>
    <property type="evidence" value="ECO:0007669"/>
    <property type="project" value="InterPro"/>
</dbReference>
<proteinExistence type="predicted"/>
<evidence type="ECO:0000313" key="3">
    <source>
        <dbReference type="Proteomes" id="UP000267096"/>
    </source>
</evidence>
<protein>
    <submittedName>
        <fullName evidence="4">DNA_ligase_A_N domain-containing protein</fullName>
    </submittedName>
</protein>
<dbReference type="Gene3D" id="1.10.3260.10">
    <property type="entry name" value="DNA ligase, ATP-dependent, N-terminal domain"/>
    <property type="match status" value="1"/>
</dbReference>
<reference evidence="2 3" key="2">
    <citation type="submission" date="2018-11" db="EMBL/GenBank/DDBJ databases">
        <authorList>
            <consortium name="Pathogen Informatics"/>
        </authorList>
    </citation>
    <scope>NUCLEOTIDE SEQUENCE [LARGE SCALE GENOMIC DNA]</scope>
</reference>